<dbReference type="EMBL" id="JAJSOW010000103">
    <property type="protein sequence ID" value="KAI9174594.1"/>
    <property type="molecule type" value="Genomic_DNA"/>
</dbReference>
<accession>A0AAD5IR32</accession>
<dbReference type="InterPro" id="IPR044730">
    <property type="entry name" value="RNase_H-like_dom_plant"/>
</dbReference>
<dbReference type="GO" id="GO:0003676">
    <property type="term" value="F:nucleic acid binding"/>
    <property type="evidence" value="ECO:0007669"/>
    <property type="project" value="InterPro"/>
</dbReference>
<gene>
    <name evidence="2" type="ORF">LWI28_019779</name>
</gene>
<proteinExistence type="predicted"/>
<dbReference type="CDD" id="cd06222">
    <property type="entry name" value="RNase_H_like"/>
    <property type="match status" value="1"/>
</dbReference>
<dbReference type="Gene3D" id="3.30.420.10">
    <property type="entry name" value="Ribonuclease H-like superfamily/Ribonuclease H"/>
    <property type="match status" value="1"/>
</dbReference>
<keyword evidence="3" id="KW-1185">Reference proteome</keyword>
<dbReference type="SUPFAM" id="SSF53098">
    <property type="entry name" value="Ribonuclease H-like"/>
    <property type="match status" value="1"/>
</dbReference>
<reference evidence="2" key="1">
    <citation type="journal article" date="2022" name="Plant J.">
        <title>Strategies of tolerance reflected in two North American maple genomes.</title>
        <authorList>
            <person name="McEvoy S.L."/>
            <person name="Sezen U.U."/>
            <person name="Trouern-Trend A."/>
            <person name="McMahon S.M."/>
            <person name="Schaberg P.G."/>
            <person name="Yang J."/>
            <person name="Wegrzyn J.L."/>
            <person name="Swenson N.G."/>
        </authorList>
    </citation>
    <scope>NUCLEOTIDE SEQUENCE</scope>
    <source>
        <strain evidence="2">91603</strain>
    </source>
</reference>
<dbReference type="InterPro" id="IPR012337">
    <property type="entry name" value="RNaseH-like_sf"/>
</dbReference>
<dbReference type="Pfam" id="PF13456">
    <property type="entry name" value="RVT_3"/>
    <property type="match status" value="1"/>
</dbReference>
<comment type="caution">
    <text evidence="2">The sequence shown here is derived from an EMBL/GenBank/DDBJ whole genome shotgun (WGS) entry which is preliminary data.</text>
</comment>
<organism evidence="2 3">
    <name type="scientific">Acer negundo</name>
    <name type="common">Box elder</name>
    <dbReference type="NCBI Taxonomy" id="4023"/>
    <lineage>
        <taxon>Eukaryota</taxon>
        <taxon>Viridiplantae</taxon>
        <taxon>Streptophyta</taxon>
        <taxon>Embryophyta</taxon>
        <taxon>Tracheophyta</taxon>
        <taxon>Spermatophyta</taxon>
        <taxon>Magnoliopsida</taxon>
        <taxon>eudicotyledons</taxon>
        <taxon>Gunneridae</taxon>
        <taxon>Pentapetalae</taxon>
        <taxon>rosids</taxon>
        <taxon>malvids</taxon>
        <taxon>Sapindales</taxon>
        <taxon>Sapindaceae</taxon>
        <taxon>Hippocastanoideae</taxon>
        <taxon>Acereae</taxon>
        <taxon>Acer</taxon>
    </lineage>
</organism>
<dbReference type="PANTHER" id="PTHR47723">
    <property type="entry name" value="OS05G0353850 PROTEIN"/>
    <property type="match status" value="1"/>
</dbReference>
<dbReference type="AlphaFoldDB" id="A0AAD5IR32"/>
<feature type="domain" description="RNase H type-1" evidence="1">
    <location>
        <begin position="21"/>
        <end position="143"/>
    </location>
</feature>
<name>A0AAD5IR32_ACENE</name>
<dbReference type="InterPro" id="IPR053151">
    <property type="entry name" value="RNase_H-like"/>
</dbReference>
<evidence type="ECO:0000313" key="3">
    <source>
        <dbReference type="Proteomes" id="UP001064489"/>
    </source>
</evidence>
<reference evidence="2" key="2">
    <citation type="submission" date="2023-02" db="EMBL/GenBank/DDBJ databases">
        <authorList>
            <person name="Swenson N.G."/>
            <person name="Wegrzyn J.L."/>
            <person name="Mcevoy S.L."/>
        </authorList>
    </citation>
    <scope>NUCLEOTIDE SEQUENCE</scope>
    <source>
        <strain evidence="2">91603</strain>
        <tissue evidence="2">Leaf</tissue>
    </source>
</reference>
<dbReference type="Proteomes" id="UP001064489">
    <property type="component" value="Chromosome 8"/>
</dbReference>
<sequence>MVKASPVVLCWRLPTSGFKINVDADVDVSRCVSSMRIVTRNDSGNLLWAATKIFRGCVNVEVAEALAILEGLQLTDSDSRCLVLVESDALNVVNLCRGLFISRNEVDNVVQDIKDFLDNHGNFKVQFTPRNCNKAAHEVAKWALSRY</sequence>
<evidence type="ECO:0000259" key="1">
    <source>
        <dbReference type="Pfam" id="PF13456"/>
    </source>
</evidence>
<protein>
    <recommendedName>
        <fullName evidence="1">RNase H type-1 domain-containing protein</fullName>
    </recommendedName>
</protein>
<dbReference type="InterPro" id="IPR002156">
    <property type="entry name" value="RNaseH_domain"/>
</dbReference>
<dbReference type="PANTHER" id="PTHR47723:SF24">
    <property type="entry name" value="RNASE H TYPE-1 DOMAIN-CONTAINING PROTEIN"/>
    <property type="match status" value="1"/>
</dbReference>
<evidence type="ECO:0000313" key="2">
    <source>
        <dbReference type="EMBL" id="KAI9174594.1"/>
    </source>
</evidence>
<dbReference type="InterPro" id="IPR036397">
    <property type="entry name" value="RNaseH_sf"/>
</dbReference>
<dbReference type="GO" id="GO:0004523">
    <property type="term" value="F:RNA-DNA hybrid ribonuclease activity"/>
    <property type="evidence" value="ECO:0007669"/>
    <property type="project" value="InterPro"/>
</dbReference>